<keyword evidence="5 10" id="KW-0418">Kinase</keyword>
<evidence type="ECO:0000256" key="1">
    <source>
        <dbReference type="ARBA" id="ARBA00012513"/>
    </source>
</evidence>
<dbReference type="AlphaFoldDB" id="A0A372ZZR3"/>
<keyword evidence="6 7" id="KW-0067">ATP-binding</keyword>
<dbReference type="SMART" id="SM00220">
    <property type="entry name" value="S_TKc"/>
    <property type="match status" value="1"/>
</dbReference>
<evidence type="ECO:0000256" key="7">
    <source>
        <dbReference type="PROSITE-ProRule" id="PRU10141"/>
    </source>
</evidence>
<accession>A0A372ZZR3</accession>
<evidence type="ECO:0000313" key="11">
    <source>
        <dbReference type="Proteomes" id="UP000263377"/>
    </source>
</evidence>
<feature type="binding site" evidence="7">
    <location>
        <position position="172"/>
    </location>
    <ligand>
        <name>ATP</name>
        <dbReference type="ChEBI" id="CHEBI:30616"/>
    </ligand>
</feature>
<protein>
    <recommendedName>
        <fullName evidence="1">non-specific serine/threonine protein kinase</fullName>
        <ecNumber evidence="1">2.7.11.1</ecNumber>
    </recommendedName>
</protein>
<dbReference type="EMBL" id="QVIG01000001">
    <property type="protein sequence ID" value="RGD61353.1"/>
    <property type="molecule type" value="Genomic_DNA"/>
</dbReference>
<dbReference type="Gene3D" id="1.10.510.10">
    <property type="entry name" value="Transferase(Phosphotransferase) domain 1"/>
    <property type="match status" value="1"/>
</dbReference>
<evidence type="ECO:0000259" key="9">
    <source>
        <dbReference type="PROSITE" id="PS50011"/>
    </source>
</evidence>
<dbReference type="PROSITE" id="PS00107">
    <property type="entry name" value="PROTEIN_KINASE_ATP"/>
    <property type="match status" value="1"/>
</dbReference>
<dbReference type="PROSITE" id="PS50011">
    <property type="entry name" value="PROTEIN_KINASE_DOM"/>
    <property type="match status" value="1"/>
</dbReference>
<dbReference type="PANTHER" id="PTHR43289">
    <property type="entry name" value="MITOGEN-ACTIVATED PROTEIN KINASE KINASE KINASE 20-RELATED"/>
    <property type="match status" value="1"/>
</dbReference>
<evidence type="ECO:0000256" key="8">
    <source>
        <dbReference type="SAM" id="MobiDB-lite"/>
    </source>
</evidence>
<dbReference type="InterPro" id="IPR000719">
    <property type="entry name" value="Prot_kinase_dom"/>
</dbReference>
<sequence length="751" mass="78607">MRLVRLRPGAAGAVEAVLLVDLEQGGQGAAGAHLLGGHPQAVADGGQPGGGVLGCGHLGGVLRRVALRGLLGHGRSPRALLVRTAAFVRGFDSILPPGRGPGEGAGGEGRRRGEGRRPASVESGRHGGRGARVRVGDVLDGRYELVEKLGQGGFGVVWRAEDTRMGRPVAVKVIGHHGGDRAKAALRFVREAGAAGNLSHPHIVTVHDLGQCELGGEEVTYLVMELLTGRTLTEVLETGVPEPGLSLRWGRQISGALAAAHDAGMVHRDIKPDNVMITDAGHLKVLDFGIAQLDTGAGGLTTTGTIVGSPAYMAPERWTGGRVDGRADLYALGCVLVELFTGARPFGGDSTPVLMYQHLNEVPAPLDPAQFGLPPQVAGLVAELLAKDPADRPADARTVERRLAELAGWAGGRAGAPAPVPTVVERPAPVVPPPPSAPPVVPAPAVPPPAVPPAVPAPAVPAPAAPPAVPSVLPPLTTPPVTAAPPSEAVRAGLRERRSAAYRAATAGESAMLLQTVAQECVTVLGASDRDTLCTWRDFAWYLSRTGDLNGAIRLLTALVGDMRSALGPIDPDTLGARYHLVWCVGESGAPITTIRLMHELLPDLHAAWGPYDPRVLKARHDLALHQANRGDPQGAVIQLHGLLPDLARVLGEQHPSTVQAWQDLAGYQRQLAEAGRKGPGPRRRTPRMSPMEALVLVRRLRVWDFATDEQARACMDALDRGIGLKGVADVVFDAPDHVSDEDLVEEIFGA</sequence>
<name>A0A372ZZR3_9ACTN</name>
<dbReference type="FunFam" id="1.10.510.10:FF:000021">
    <property type="entry name" value="Serine/threonine protein kinase"/>
    <property type="match status" value="1"/>
</dbReference>
<gene>
    <name evidence="10" type="ORF">DR950_29550</name>
</gene>
<evidence type="ECO:0000256" key="3">
    <source>
        <dbReference type="ARBA" id="ARBA00022679"/>
    </source>
</evidence>
<dbReference type="InterPro" id="IPR011990">
    <property type="entry name" value="TPR-like_helical_dom_sf"/>
</dbReference>
<evidence type="ECO:0000256" key="4">
    <source>
        <dbReference type="ARBA" id="ARBA00022741"/>
    </source>
</evidence>
<feature type="region of interest" description="Disordered" evidence="8">
    <location>
        <begin position="97"/>
        <end position="131"/>
    </location>
</feature>
<keyword evidence="4 7" id="KW-0547">Nucleotide-binding</keyword>
<comment type="caution">
    <text evidence="10">The sequence shown here is derived from an EMBL/GenBank/DDBJ whole genome shotgun (WGS) entry which is preliminary data.</text>
</comment>
<proteinExistence type="predicted"/>
<dbReference type="GO" id="GO:0005524">
    <property type="term" value="F:ATP binding"/>
    <property type="evidence" value="ECO:0007669"/>
    <property type="project" value="UniProtKB-UniRule"/>
</dbReference>
<dbReference type="GO" id="GO:0004674">
    <property type="term" value="F:protein serine/threonine kinase activity"/>
    <property type="evidence" value="ECO:0007669"/>
    <property type="project" value="UniProtKB-KW"/>
</dbReference>
<reference evidence="10 11" key="1">
    <citation type="submission" date="2018-08" db="EMBL/GenBank/DDBJ databases">
        <title>Diversity &amp; Physiological Properties of Lignin-Decomposing Actinobacteria from Soil.</title>
        <authorList>
            <person name="Roh S.G."/>
            <person name="Kim S.B."/>
        </authorList>
    </citation>
    <scope>NUCLEOTIDE SEQUENCE [LARGE SCALE GENOMIC DNA]</scope>
    <source>
        <strain evidence="10 11">MMS17-GH009</strain>
    </source>
</reference>
<evidence type="ECO:0000256" key="2">
    <source>
        <dbReference type="ARBA" id="ARBA00022527"/>
    </source>
</evidence>
<dbReference type="InterPro" id="IPR011009">
    <property type="entry name" value="Kinase-like_dom_sf"/>
</dbReference>
<dbReference type="Pfam" id="PF00069">
    <property type="entry name" value="Pkinase"/>
    <property type="match status" value="1"/>
</dbReference>
<keyword evidence="2 10" id="KW-0723">Serine/threonine-protein kinase</keyword>
<dbReference type="CDD" id="cd14014">
    <property type="entry name" value="STKc_PknB_like"/>
    <property type="match status" value="1"/>
</dbReference>
<dbReference type="PROSITE" id="PS00108">
    <property type="entry name" value="PROTEIN_KINASE_ST"/>
    <property type="match status" value="1"/>
</dbReference>
<keyword evidence="11" id="KW-1185">Reference proteome</keyword>
<evidence type="ECO:0000256" key="5">
    <source>
        <dbReference type="ARBA" id="ARBA00022777"/>
    </source>
</evidence>
<dbReference type="Gene3D" id="1.25.40.10">
    <property type="entry name" value="Tetratricopeptide repeat domain"/>
    <property type="match status" value="1"/>
</dbReference>
<dbReference type="Gene3D" id="3.30.200.20">
    <property type="entry name" value="Phosphorylase Kinase, domain 1"/>
    <property type="match status" value="1"/>
</dbReference>
<feature type="compositionally biased region" description="Basic and acidic residues" evidence="8">
    <location>
        <begin position="108"/>
        <end position="125"/>
    </location>
</feature>
<feature type="domain" description="Protein kinase" evidence="9">
    <location>
        <begin position="143"/>
        <end position="406"/>
    </location>
</feature>
<evidence type="ECO:0000313" key="10">
    <source>
        <dbReference type="EMBL" id="RGD61353.1"/>
    </source>
</evidence>
<dbReference type="SUPFAM" id="SSF48452">
    <property type="entry name" value="TPR-like"/>
    <property type="match status" value="1"/>
</dbReference>
<keyword evidence="3" id="KW-0808">Transferase</keyword>
<dbReference type="PANTHER" id="PTHR43289:SF6">
    <property type="entry name" value="SERINE_THREONINE-PROTEIN KINASE NEKL-3"/>
    <property type="match status" value="1"/>
</dbReference>
<dbReference type="Proteomes" id="UP000263377">
    <property type="component" value="Unassembled WGS sequence"/>
</dbReference>
<dbReference type="InterPro" id="IPR017441">
    <property type="entry name" value="Protein_kinase_ATP_BS"/>
</dbReference>
<dbReference type="SUPFAM" id="SSF56112">
    <property type="entry name" value="Protein kinase-like (PK-like)"/>
    <property type="match status" value="1"/>
</dbReference>
<dbReference type="InterPro" id="IPR008271">
    <property type="entry name" value="Ser/Thr_kinase_AS"/>
</dbReference>
<organism evidence="10 11">
    <name type="scientific">Kitasatospora xanthocidica</name>
    <dbReference type="NCBI Taxonomy" id="83382"/>
    <lineage>
        <taxon>Bacteria</taxon>
        <taxon>Bacillati</taxon>
        <taxon>Actinomycetota</taxon>
        <taxon>Actinomycetes</taxon>
        <taxon>Kitasatosporales</taxon>
        <taxon>Streptomycetaceae</taxon>
        <taxon>Kitasatospora</taxon>
    </lineage>
</organism>
<evidence type="ECO:0000256" key="6">
    <source>
        <dbReference type="ARBA" id="ARBA00022840"/>
    </source>
</evidence>
<dbReference type="EC" id="2.7.11.1" evidence="1"/>